<gene>
    <name evidence="1" type="ORF">ACFPP6_30085</name>
</gene>
<name>A0ABW0AA76_9ACTN</name>
<comment type="caution">
    <text evidence="1">The sequence shown here is derived from an EMBL/GenBank/DDBJ whole genome shotgun (WGS) entry which is preliminary data.</text>
</comment>
<keyword evidence="2" id="KW-1185">Reference proteome</keyword>
<reference evidence="2" key="1">
    <citation type="journal article" date="2019" name="Int. J. Syst. Evol. Microbiol.">
        <title>The Global Catalogue of Microorganisms (GCM) 10K type strain sequencing project: providing services to taxonomists for standard genome sequencing and annotation.</title>
        <authorList>
            <consortium name="The Broad Institute Genomics Platform"/>
            <consortium name="The Broad Institute Genome Sequencing Center for Infectious Disease"/>
            <person name="Wu L."/>
            <person name="Ma J."/>
        </authorList>
    </citation>
    <scope>NUCLEOTIDE SEQUENCE [LARGE SCALE GENOMIC DNA]</scope>
    <source>
        <strain evidence="2">CGMCC 4.1641</strain>
    </source>
</reference>
<sequence>MTLGLTLGWLVAIALVVIAAAKAQHPEPRRPSLMPKPFLWMSCVAAAFGSLQIGRALNLLPTPDNTALSATQVVLWSAGILGLPPVVGRVRSARRWDYHLAPLVVDLLPQLTVIQRRSADTATGALLETSRSAAFDGQGLRALKGLCEAAERIEHHQSPGTDEWVALYGRLTDLRGKYKV</sequence>
<evidence type="ECO:0000313" key="2">
    <source>
        <dbReference type="Proteomes" id="UP001596222"/>
    </source>
</evidence>
<dbReference type="EMBL" id="JBHSKJ010000022">
    <property type="protein sequence ID" value="MFC5148922.1"/>
    <property type="molecule type" value="Genomic_DNA"/>
</dbReference>
<dbReference type="Proteomes" id="UP001596222">
    <property type="component" value="Unassembled WGS sequence"/>
</dbReference>
<proteinExistence type="predicted"/>
<dbReference type="RefSeq" id="WP_382049071.1">
    <property type="nucleotide sequence ID" value="NZ_JBHSKJ010000022.1"/>
</dbReference>
<organism evidence="1 2">
    <name type="scientific">Streptomyces aureoversilis</name>
    <dbReference type="NCBI Taxonomy" id="67277"/>
    <lineage>
        <taxon>Bacteria</taxon>
        <taxon>Bacillati</taxon>
        <taxon>Actinomycetota</taxon>
        <taxon>Actinomycetes</taxon>
        <taxon>Kitasatosporales</taxon>
        <taxon>Streptomycetaceae</taxon>
        <taxon>Streptomyces</taxon>
    </lineage>
</organism>
<evidence type="ECO:0000313" key="1">
    <source>
        <dbReference type="EMBL" id="MFC5148922.1"/>
    </source>
</evidence>
<protein>
    <submittedName>
        <fullName evidence="1">Uncharacterized protein</fullName>
    </submittedName>
</protein>
<accession>A0ABW0AA76</accession>